<organism evidence="6 7">
    <name type="scientific">Discina gigas</name>
    <dbReference type="NCBI Taxonomy" id="1032678"/>
    <lineage>
        <taxon>Eukaryota</taxon>
        <taxon>Fungi</taxon>
        <taxon>Dikarya</taxon>
        <taxon>Ascomycota</taxon>
        <taxon>Pezizomycotina</taxon>
        <taxon>Pezizomycetes</taxon>
        <taxon>Pezizales</taxon>
        <taxon>Discinaceae</taxon>
        <taxon>Discina</taxon>
    </lineage>
</organism>
<evidence type="ECO:0000259" key="5">
    <source>
        <dbReference type="PROSITE" id="PS51718"/>
    </source>
</evidence>
<keyword evidence="1" id="KW-0547">Nucleotide-binding</keyword>
<evidence type="ECO:0000259" key="4">
    <source>
        <dbReference type="PROSITE" id="PS51388"/>
    </source>
</evidence>
<evidence type="ECO:0000313" key="7">
    <source>
        <dbReference type="Proteomes" id="UP001447188"/>
    </source>
</evidence>
<dbReference type="Pfam" id="PF00350">
    <property type="entry name" value="Dynamin_N"/>
    <property type="match status" value="1"/>
</dbReference>
<reference evidence="6 7" key="1">
    <citation type="submission" date="2024-02" db="EMBL/GenBank/DDBJ databases">
        <title>Discinaceae phylogenomics.</title>
        <authorList>
            <person name="Dirks A.C."/>
            <person name="James T.Y."/>
        </authorList>
    </citation>
    <scope>NUCLEOTIDE SEQUENCE [LARGE SCALE GENOMIC DNA]</scope>
    <source>
        <strain evidence="6 7">ACD0624</strain>
    </source>
</reference>
<dbReference type="Pfam" id="PF01031">
    <property type="entry name" value="Dynamin_M"/>
    <property type="match status" value="1"/>
</dbReference>
<dbReference type="PRINTS" id="PR00195">
    <property type="entry name" value="DYNAMIN"/>
</dbReference>
<dbReference type="InterPro" id="IPR020850">
    <property type="entry name" value="GED_dom"/>
</dbReference>
<evidence type="ECO:0000256" key="3">
    <source>
        <dbReference type="SAM" id="MobiDB-lite"/>
    </source>
</evidence>
<feature type="region of interest" description="Disordered" evidence="3">
    <location>
        <begin position="1"/>
        <end position="28"/>
    </location>
</feature>
<dbReference type="InterPro" id="IPR000375">
    <property type="entry name" value="Dynamin_stalk"/>
</dbReference>
<protein>
    <submittedName>
        <fullName evidence="6">Uncharacterized protein</fullName>
    </submittedName>
</protein>
<keyword evidence="2" id="KW-0342">GTP-binding</keyword>
<dbReference type="Proteomes" id="UP001447188">
    <property type="component" value="Unassembled WGS sequence"/>
</dbReference>
<gene>
    <name evidence="6" type="ORF">Q9L58_001822</name>
</gene>
<evidence type="ECO:0000256" key="2">
    <source>
        <dbReference type="ARBA" id="ARBA00023134"/>
    </source>
</evidence>
<dbReference type="PANTHER" id="PTHR11566:SF149">
    <property type="entry name" value="GTPASE, PUTATIVE (AFU_ORTHOLOGUE AFUA_6G11890)-RELATED"/>
    <property type="match status" value="1"/>
</dbReference>
<proteinExistence type="predicted"/>
<dbReference type="SUPFAM" id="SSF52540">
    <property type="entry name" value="P-loop containing nucleoside triphosphate hydrolases"/>
    <property type="match status" value="1"/>
</dbReference>
<dbReference type="InterPro" id="IPR030381">
    <property type="entry name" value="G_DYNAMIN_dom"/>
</dbReference>
<dbReference type="InterPro" id="IPR027417">
    <property type="entry name" value="P-loop_NTPase"/>
</dbReference>
<feature type="compositionally biased region" description="Polar residues" evidence="3">
    <location>
        <begin position="1"/>
        <end position="12"/>
    </location>
</feature>
<keyword evidence="7" id="KW-1185">Reference proteome</keyword>
<dbReference type="Gene3D" id="3.40.50.300">
    <property type="entry name" value="P-loop containing nucleotide triphosphate hydrolases"/>
    <property type="match status" value="1"/>
</dbReference>
<dbReference type="PROSITE" id="PS51718">
    <property type="entry name" value="G_DYNAMIN_2"/>
    <property type="match status" value="1"/>
</dbReference>
<feature type="compositionally biased region" description="Basic and acidic residues" evidence="3">
    <location>
        <begin position="767"/>
        <end position="783"/>
    </location>
</feature>
<feature type="domain" description="GED" evidence="4">
    <location>
        <begin position="638"/>
        <end position="729"/>
    </location>
</feature>
<dbReference type="InterPro" id="IPR022812">
    <property type="entry name" value="Dynamin"/>
</dbReference>
<name>A0ABR3GT85_9PEZI</name>
<feature type="domain" description="Dynamin-type G" evidence="5">
    <location>
        <begin position="66"/>
        <end position="350"/>
    </location>
</feature>
<dbReference type="InterPro" id="IPR001401">
    <property type="entry name" value="Dynamin_GTPase"/>
</dbReference>
<dbReference type="PANTHER" id="PTHR11566">
    <property type="entry name" value="DYNAMIN"/>
    <property type="match status" value="1"/>
</dbReference>
<comment type="caution">
    <text evidence="6">The sequence shown here is derived from an EMBL/GenBank/DDBJ whole genome shotgun (WGS) entry which is preliminary data.</text>
</comment>
<feature type="region of interest" description="Disordered" evidence="3">
    <location>
        <begin position="767"/>
        <end position="792"/>
    </location>
</feature>
<dbReference type="CDD" id="cd08771">
    <property type="entry name" value="DLP_1"/>
    <property type="match status" value="1"/>
</dbReference>
<sequence length="965" mass="104188">MGTPVISPSGSSELAPPPDLPNPTDTAQTKLTPIASSTILNSLQSLEQLHLLNEIDKLRTYGVNEFVSLPQIVVCGDQSSGKSSVLEAITEIPFPRKDNLCTRFATQIVLRRGTKTKVAINILPDSKRPENERKKLGEFTGSLEDLGDLPLLIDSAQEAMGIAAGSGAFSRDVLSIEISGPERPQLTVVDLPGLTHTENKSQSLNDVELVSELVHKYMSDPRTIILAIVTAKNDYANQIVLKRAKEVNPGGVRTLGIITKPDTLPEGSDSEDDFFSLAKNEDIFFELGWHVLRNRAYEERGSTFVDRNHAETLFFDKGVWKNLPRDCVGISALRSRLSALLLTRIKKELPRVYKEISNELRDCENRLSKLGQCRSTVYEQRVFLSKISEAFGRLCKAATDGIYEEKFFKDVTTTEGRLKRLRAVIQKFNVSFADEMRKKGHSKQICEDEEESQLKLQQKNDLPQKITKKAAIEWVKPLLIWSRGRELPGTYNPLLIGELFLEQSGPWESLAYAHLVHIFQVCQKFLEILLQEVAPGDMLDSLFSCWINERMHERLEKASSELKSLLKDMSRHAITYNHYYAENIQRARQARSEERYITAISSVANWDTDVKGAITLDPTELLRALTSPNQANMDDFACEEVLDGMFAFYKVATKVFIDNVAVQVVERQVVGGLWEIFSPSSVAAMTAEMISSIAEESVEDQHLRKRLEMKLKSLQMGMEVCRGTMKGIKADGIARAPAHAASFELAYFPSISLEGLGALLADANPRGPKEHINKNKDDLHRASTEPSTAPAAPENLAKTATTINRGTVAGNKPVFSRVGHTGGVFFGSPPWVGATAEIPAGAGPPGAPPGVAGGGLFGHPSSAGAAGAGGKSGGLFGNSPATGATGVAGAGAGGLSGAPSAVGVTGVGTFGGSVTGKAVGPGALFGSAPTITAKTGINFSPAVSPAPAYTGLFGGVPAQKKPPNT</sequence>
<evidence type="ECO:0000256" key="1">
    <source>
        <dbReference type="ARBA" id="ARBA00022741"/>
    </source>
</evidence>
<dbReference type="SMART" id="SM00053">
    <property type="entry name" value="DYNc"/>
    <property type="match status" value="1"/>
</dbReference>
<dbReference type="PROSITE" id="PS51388">
    <property type="entry name" value="GED"/>
    <property type="match status" value="1"/>
</dbReference>
<dbReference type="InterPro" id="IPR045063">
    <property type="entry name" value="Dynamin_N"/>
</dbReference>
<dbReference type="EMBL" id="JBBBZM010000014">
    <property type="protein sequence ID" value="KAL0639136.1"/>
    <property type="molecule type" value="Genomic_DNA"/>
</dbReference>
<evidence type="ECO:0000313" key="6">
    <source>
        <dbReference type="EMBL" id="KAL0639136.1"/>
    </source>
</evidence>
<accession>A0ABR3GT85</accession>